<name>F8F7W2_PAEMK</name>
<sequence length="40" mass="4636">MGMRNSNISIKENIPFVCNVFMKPTSKKQLLQRMPHDTIS</sequence>
<dbReference type="AlphaFoldDB" id="F8F7W2"/>
<protein>
    <submittedName>
        <fullName evidence="1">Uncharacterized protein</fullName>
    </submittedName>
</protein>
<reference evidence="1 2" key="2">
    <citation type="journal article" date="2013" name="Genome Announc.">
        <title>Genome Sequence of Growth-Improving Paenibacillus mucilaginosus Strain KNP414.</title>
        <authorList>
            <person name="Lu J.J."/>
            <person name="Wang J.F."/>
            <person name="Hu X.F."/>
        </authorList>
    </citation>
    <scope>NUCLEOTIDE SEQUENCE [LARGE SCALE GENOMIC DNA]</scope>
    <source>
        <strain evidence="1 2">KNP414</strain>
    </source>
</reference>
<evidence type="ECO:0000313" key="1">
    <source>
        <dbReference type="EMBL" id="AEI40866.1"/>
    </source>
</evidence>
<gene>
    <name evidence="1" type="ordered locus">KNP414_02305</name>
</gene>
<dbReference type="HOGENOM" id="CLU_3293470_0_0_9"/>
<reference evidence="2" key="1">
    <citation type="submission" date="2011-06" db="EMBL/GenBank/DDBJ databases">
        <title>Complete genome sequence of Paenibacillus mucilaginosus KNP414.</title>
        <authorList>
            <person name="Wang J."/>
            <person name="Hu S."/>
            <person name="Hu X."/>
            <person name="Zhang B."/>
            <person name="Dong D."/>
            <person name="Zhang S."/>
            <person name="Zhao K."/>
            <person name="Wu D."/>
        </authorList>
    </citation>
    <scope>NUCLEOTIDE SEQUENCE [LARGE SCALE GENOMIC DNA]</scope>
    <source>
        <strain evidence="2">KNP414</strain>
    </source>
</reference>
<evidence type="ECO:0000313" key="2">
    <source>
        <dbReference type="Proteomes" id="UP000006620"/>
    </source>
</evidence>
<proteinExistence type="predicted"/>
<dbReference type="Proteomes" id="UP000006620">
    <property type="component" value="Chromosome"/>
</dbReference>
<dbReference type="EMBL" id="CP002869">
    <property type="protein sequence ID" value="AEI40866.1"/>
    <property type="molecule type" value="Genomic_DNA"/>
</dbReference>
<organism evidence="1 2">
    <name type="scientific">Paenibacillus mucilaginosus (strain KNP414)</name>
    <dbReference type="NCBI Taxonomy" id="1036673"/>
    <lineage>
        <taxon>Bacteria</taxon>
        <taxon>Bacillati</taxon>
        <taxon>Bacillota</taxon>
        <taxon>Bacilli</taxon>
        <taxon>Bacillales</taxon>
        <taxon>Paenibacillaceae</taxon>
        <taxon>Paenibacillus</taxon>
    </lineage>
</organism>
<dbReference type="KEGG" id="pms:KNP414_02305"/>
<accession>F8F7W2</accession>